<evidence type="ECO:0000313" key="2">
    <source>
        <dbReference type="Proteomes" id="UP000030706"/>
    </source>
</evidence>
<dbReference type="AlphaFoldDB" id="A0A074XRV2"/>
<dbReference type="HOGENOM" id="CLU_1677506_0_0_1"/>
<accession>A0A074XRV2</accession>
<organism evidence="1 2">
    <name type="scientific">Aureobasidium pullulans EXF-150</name>
    <dbReference type="NCBI Taxonomy" id="1043002"/>
    <lineage>
        <taxon>Eukaryota</taxon>
        <taxon>Fungi</taxon>
        <taxon>Dikarya</taxon>
        <taxon>Ascomycota</taxon>
        <taxon>Pezizomycotina</taxon>
        <taxon>Dothideomycetes</taxon>
        <taxon>Dothideomycetidae</taxon>
        <taxon>Dothideales</taxon>
        <taxon>Saccotheciaceae</taxon>
        <taxon>Aureobasidium</taxon>
    </lineage>
</organism>
<dbReference type="GeneID" id="40741463"/>
<reference evidence="1 2" key="1">
    <citation type="journal article" date="2014" name="BMC Genomics">
        <title>Genome sequencing of four Aureobasidium pullulans varieties: biotechnological potential, stress tolerance, and description of new species.</title>
        <authorList>
            <person name="Gostin Ar C."/>
            <person name="Ohm R.A."/>
            <person name="Kogej T."/>
            <person name="Sonjak S."/>
            <person name="Turk M."/>
            <person name="Zajc J."/>
            <person name="Zalar P."/>
            <person name="Grube M."/>
            <person name="Sun H."/>
            <person name="Han J."/>
            <person name="Sharma A."/>
            <person name="Chiniquy J."/>
            <person name="Ngan C.Y."/>
            <person name="Lipzen A."/>
            <person name="Barry K."/>
            <person name="Grigoriev I.V."/>
            <person name="Gunde-Cimerman N."/>
        </authorList>
    </citation>
    <scope>NUCLEOTIDE SEQUENCE [LARGE SCALE GENOMIC DNA]</scope>
    <source>
        <strain evidence="1 2">EXF-150</strain>
    </source>
</reference>
<sequence length="157" mass="18240">MHRFTAINHRVTIWREKQSTFLVASKYHNKSGKTVRPFLHNFPLVNFHLVLKSLQRFDSRLLLRLSISNKSLLSMSLASRFPRISDMNWTVLVLFVCLRPSVDCCEVRSSQLDFGTVDITFTHKDHSCMIQQYEGSRYLVIGKSAVAIWLDSSLRNH</sequence>
<protein>
    <submittedName>
        <fullName evidence="1">Uncharacterized protein</fullName>
    </submittedName>
</protein>
<dbReference type="RefSeq" id="XP_029762571.1">
    <property type="nucleotide sequence ID" value="XM_029899157.1"/>
</dbReference>
<keyword evidence="2" id="KW-1185">Reference proteome</keyword>
<name>A0A074XRV2_AURPU</name>
<gene>
    <name evidence="1" type="ORF">M438DRAFT_175387</name>
</gene>
<evidence type="ECO:0000313" key="1">
    <source>
        <dbReference type="EMBL" id="KEQ86384.1"/>
    </source>
</evidence>
<dbReference type="Proteomes" id="UP000030706">
    <property type="component" value="Unassembled WGS sequence"/>
</dbReference>
<dbReference type="EMBL" id="KL584978">
    <property type="protein sequence ID" value="KEQ86384.1"/>
    <property type="molecule type" value="Genomic_DNA"/>
</dbReference>
<proteinExistence type="predicted"/>